<evidence type="ECO:0000256" key="2">
    <source>
        <dbReference type="RuleBase" id="RU003457"/>
    </source>
</evidence>
<gene>
    <name evidence="5" type="ORF">EC912_102705</name>
</gene>
<evidence type="ECO:0000256" key="1">
    <source>
        <dbReference type="ARBA" id="ARBA00008416"/>
    </source>
</evidence>
<dbReference type="EMBL" id="SMCS01000002">
    <property type="protein sequence ID" value="TCV96354.1"/>
    <property type="molecule type" value="Genomic_DNA"/>
</dbReference>
<dbReference type="InterPro" id="IPR011051">
    <property type="entry name" value="RmlC_Cupin_sf"/>
</dbReference>
<dbReference type="Pfam" id="PF02678">
    <property type="entry name" value="Pirin"/>
    <property type="match status" value="1"/>
</dbReference>
<dbReference type="AlphaFoldDB" id="A0A4R3YY01"/>
<organism evidence="5 6">
    <name type="scientific">Luteibacter rhizovicinus</name>
    <dbReference type="NCBI Taxonomy" id="242606"/>
    <lineage>
        <taxon>Bacteria</taxon>
        <taxon>Pseudomonadati</taxon>
        <taxon>Pseudomonadota</taxon>
        <taxon>Gammaproteobacteria</taxon>
        <taxon>Lysobacterales</taxon>
        <taxon>Rhodanobacteraceae</taxon>
        <taxon>Luteibacter</taxon>
    </lineage>
</organism>
<dbReference type="PANTHER" id="PTHR13903">
    <property type="entry name" value="PIRIN-RELATED"/>
    <property type="match status" value="1"/>
</dbReference>
<dbReference type="CDD" id="cd02247">
    <property type="entry name" value="cupin_pirin_C"/>
    <property type="match status" value="1"/>
</dbReference>
<name>A0A4R3YY01_9GAMM</name>
<keyword evidence="6" id="KW-1185">Reference proteome</keyword>
<dbReference type="InterPro" id="IPR012093">
    <property type="entry name" value="Pirin"/>
</dbReference>
<dbReference type="OrthoDB" id="321327at2"/>
<comment type="similarity">
    <text evidence="1 2">Belongs to the pirin family.</text>
</comment>
<protein>
    <submittedName>
        <fullName evidence="5">Redox-sensitive bicupin YhaK (Pirin superfamily)</fullName>
    </submittedName>
</protein>
<comment type="caution">
    <text evidence="5">The sequence shown here is derived from an EMBL/GenBank/DDBJ whole genome shotgun (WGS) entry which is preliminary data.</text>
</comment>
<proteinExistence type="inferred from homology"/>
<evidence type="ECO:0000259" key="4">
    <source>
        <dbReference type="Pfam" id="PF02678"/>
    </source>
</evidence>
<feature type="domain" description="Pirin N-terminal" evidence="4">
    <location>
        <begin position="37"/>
        <end position="124"/>
    </location>
</feature>
<dbReference type="InterPro" id="IPR014710">
    <property type="entry name" value="RmlC-like_jellyroll"/>
</dbReference>
<evidence type="ECO:0000313" key="6">
    <source>
        <dbReference type="Proteomes" id="UP000295645"/>
    </source>
</evidence>
<reference evidence="5 6" key="1">
    <citation type="submission" date="2019-03" db="EMBL/GenBank/DDBJ databases">
        <title>Above-ground endophytic microbial communities from plants in different locations in the United States.</title>
        <authorList>
            <person name="Frank C."/>
        </authorList>
    </citation>
    <scope>NUCLEOTIDE SEQUENCE [LARGE SCALE GENOMIC DNA]</scope>
    <source>
        <strain evidence="5 6">LP_13_YM</strain>
    </source>
</reference>
<dbReference type="Proteomes" id="UP000295645">
    <property type="component" value="Unassembled WGS sequence"/>
</dbReference>
<accession>A0A4R3YY01</accession>
<dbReference type="PIRSF" id="PIRSF006232">
    <property type="entry name" value="Pirin"/>
    <property type="match status" value="1"/>
</dbReference>
<dbReference type="PANTHER" id="PTHR13903:SF8">
    <property type="entry name" value="PIRIN"/>
    <property type="match status" value="1"/>
</dbReference>
<feature type="region of interest" description="Disordered" evidence="3">
    <location>
        <begin position="1"/>
        <end position="33"/>
    </location>
</feature>
<dbReference type="Gene3D" id="2.60.120.10">
    <property type="entry name" value="Jelly Rolls"/>
    <property type="match status" value="1"/>
</dbReference>
<dbReference type="SUPFAM" id="SSF51182">
    <property type="entry name" value="RmlC-like cupins"/>
    <property type="match status" value="1"/>
</dbReference>
<evidence type="ECO:0000313" key="5">
    <source>
        <dbReference type="EMBL" id="TCV96354.1"/>
    </source>
</evidence>
<feature type="compositionally biased region" description="Polar residues" evidence="3">
    <location>
        <begin position="1"/>
        <end position="19"/>
    </location>
</feature>
<dbReference type="InterPro" id="IPR003829">
    <property type="entry name" value="Pirin_N_dom"/>
</dbReference>
<sequence>MSLATAKSLSPSRTRSIVQRTRGRTHGPMTRLMSPSDVGQILKPFVFLDLFDHSGAPFAGPLHPHSGIATLTYLVEGAVNYIDPDDTRGTLPAGGVEWMQAGRGMWHGGGLDEAGRTRGFQLWIALPPELELGPTFSVYQAPEDVPTDGPARVLLGNYGSASSALKSPSPINYLAVRLKAGERWRYEPPAGHTVLWVAVASGALSAPEELQHGYLAAFEPSNEAVEFEALTDAEFVLGSAVPHEHDLVMGYYSVHTSPEALRDGEAHILSIREHLVQEGRL</sequence>
<evidence type="ECO:0000256" key="3">
    <source>
        <dbReference type="SAM" id="MobiDB-lite"/>
    </source>
</evidence>